<protein>
    <submittedName>
        <fullName evidence="2">Uncharacterized protein</fullName>
    </submittedName>
</protein>
<name>A0AAV3P9Q9_LITER</name>
<gene>
    <name evidence="2" type="ORF">LIER_07586</name>
</gene>
<sequence length="212" mass="25373">MNETEDEVAAKKRRKAERKARKEKRRARRREQREDEERAHKRMESKEKKRKRNADKVVEVRTSDTEDVAPDYEREDVIEILMKRTETGKLNINETRTRVNNKWSPKNVALVSTIGIALNSKAEEAKWRFVYNRRLSLETVMSDVTKRNMVIMNILKEIEILSVFNNVGPYWPKLVREFICNLTRDVDDPESDNYHKEHMSQMFLFKMLAQMR</sequence>
<reference evidence="2 3" key="1">
    <citation type="submission" date="2024-01" db="EMBL/GenBank/DDBJ databases">
        <title>The complete chloroplast genome sequence of Lithospermum erythrorhizon: insights into the phylogenetic relationship among Boraginaceae species and the maternal lineages of purple gromwells.</title>
        <authorList>
            <person name="Okada T."/>
            <person name="Watanabe K."/>
        </authorList>
    </citation>
    <scope>NUCLEOTIDE SEQUENCE [LARGE SCALE GENOMIC DNA]</scope>
</reference>
<feature type="compositionally biased region" description="Basic and acidic residues" evidence="1">
    <location>
        <begin position="54"/>
        <end position="64"/>
    </location>
</feature>
<organism evidence="2 3">
    <name type="scientific">Lithospermum erythrorhizon</name>
    <name type="common">Purple gromwell</name>
    <name type="synonym">Lithospermum officinale var. erythrorhizon</name>
    <dbReference type="NCBI Taxonomy" id="34254"/>
    <lineage>
        <taxon>Eukaryota</taxon>
        <taxon>Viridiplantae</taxon>
        <taxon>Streptophyta</taxon>
        <taxon>Embryophyta</taxon>
        <taxon>Tracheophyta</taxon>
        <taxon>Spermatophyta</taxon>
        <taxon>Magnoliopsida</taxon>
        <taxon>eudicotyledons</taxon>
        <taxon>Gunneridae</taxon>
        <taxon>Pentapetalae</taxon>
        <taxon>asterids</taxon>
        <taxon>lamiids</taxon>
        <taxon>Boraginales</taxon>
        <taxon>Boraginaceae</taxon>
        <taxon>Boraginoideae</taxon>
        <taxon>Lithospermeae</taxon>
        <taxon>Lithospermum</taxon>
    </lineage>
</organism>
<evidence type="ECO:0000256" key="1">
    <source>
        <dbReference type="SAM" id="MobiDB-lite"/>
    </source>
</evidence>
<comment type="caution">
    <text evidence="2">The sequence shown here is derived from an EMBL/GenBank/DDBJ whole genome shotgun (WGS) entry which is preliminary data.</text>
</comment>
<evidence type="ECO:0000313" key="2">
    <source>
        <dbReference type="EMBL" id="GAA0148036.1"/>
    </source>
</evidence>
<proteinExistence type="predicted"/>
<dbReference type="AlphaFoldDB" id="A0AAV3P9Q9"/>
<feature type="compositionally biased region" description="Basic residues" evidence="1">
    <location>
        <begin position="11"/>
        <end position="30"/>
    </location>
</feature>
<dbReference type="Proteomes" id="UP001454036">
    <property type="component" value="Unassembled WGS sequence"/>
</dbReference>
<keyword evidence="3" id="KW-1185">Reference proteome</keyword>
<dbReference type="EMBL" id="BAABME010001175">
    <property type="protein sequence ID" value="GAA0148036.1"/>
    <property type="molecule type" value="Genomic_DNA"/>
</dbReference>
<accession>A0AAV3P9Q9</accession>
<feature type="region of interest" description="Disordered" evidence="1">
    <location>
        <begin position="1"/>
        <end position="65"/>
    </location>
</feature>
<evidence type="ECO:0000313" key="3">
    <source>
        <dbReference type="Proteomes" id="UP001454036"/>
    </source>
</evidence>
<feature type="compositionally biased region" description="Basic and acidic residues" evidence="1">
    <location>
        <begin position="31"/>
        <end position="47"/>
    </location>
</feature>